<dbReference type="AlphaFoldDB" id="A0A5J4Z0A7"/>
<evidence type="ECO:0000313" key="5">
    <source>
        <dbReference type="EMBL" id="KAA8496414.1"/>
    </source>
</evidence>
<evidence type="ECO:0000313" key="6">
    <source>
        <dbReference type="Proteomes" id="UP000324585"/>
    </source>
</evidence>
<name>A0A5J4Z0A7_PORPP</name>
<dbReference type="OMA" id="LCYSSTQ"/>
<dbReference type="InterPro" id="IPR039633">
    <property type="entry name" value="PAP"/>
</dbReference>
<gene>
    <name evidence="5" type="ORF">FVE85_0143</name>
</gene>
<sequence>MAFVNAAGAGGVSVSVSVSARGVCHVVERQRCARVRHARCAPLRMQDDDAMPSDTFSFSDAAEQSNKSDGRTRKDAMERILRVAASTNRGRLASATQIAEVEDLVLMLESVNPNLHPMETSIINGNWKLVFFAKTAGSKMALEPLIKAQNLIEFGDITQKIDLSSASLVQDAEIFAFPGITGTITTSARITPVGPERMEITLGDTKVKGNSLLNRIDLSSIDKMLPVDAIYQRLRGKPAETYIDTYYLDEALRISRDKRGNLYIFVKE</sequence>
<keyword evidence="2" id="KW-0934">Plastid</keyword>
<dbReference type="Proteomes" id="UP000324585">
    <property type="component" value="Unassembled WGS sequence"/>
</dbReference>
<evidence type="ECO:0000256" key="2">
    <source>
        <dbReference type="ARBA" id="ARBA00022640"/>
    </source>
</evidence>
<dbReference type="InterPro" id="IPR006843">
    <property type="entry name" value="PAP/fibrillin_dom"/>
</dbReference>
<dbReference type="EMBL" id="VRMN01000002">
    <property type="protein sequence ID" value="KAA8496414.1"/>
    <property type="molecule type" value="Genomic_DNA"/>
</dbReference>
<reference evidence="6" key="1">
    <citation type="journal article" date="2019" name="Nat. Commun.">
        <title>Expansion of phycobilisome linker gene families in mesophilic red algae.</title>
        <authorList>
            <person name="Lee J."/>
            <person name="Kim D."/>
            <person name="Bhattacharya D."/>
            <person name="Yoon H.S."/>
        </authorList>
    </citation>
    <scope>NUCLEOTIDE SEQUENCE [LARGE SCALE GENOMIC DNA]</scope>
    <source>
        <strain evidence="6">CCMP 1328</strain>
    </source>
</reference>
<dbReference type="PANTHER" id="PTHR31906">
    <property type="entry name" value="PLASTID-LIPID-ASSOCIATED PROTEIN 4, CHLOROPLASTIC-RELATED"/>
    <property type="match status" value="1"/>
</dbReference>
<organism evidence="5 6">
    <name type="scientific">Porphyridium purpureum</name>
    <name type="common">Red alga</name>
    <name type="synonym">Porphyridium cruentum</name>
    <dbReference type="NCBI Taxonomy" id="35688"/>
    <lineage>
        <taxon>Eukaryota</taxon>
        <taxon>Rhodophyta</taxon>
        <taxon>Bangiophyceae</taxon>
        <taxon>Porphyridiales</taxon>
        <taxon>Porphyridiaceae</taxon>
        <taxon>Porphyridium</taxon>
    </lineage>
</organism>
<dbReference type="GO" id="GO:0009536">
    <property type="term" value="C:plastid"/>
    <property type="evidence" value="ECO:0007669"/>
    <property type="project" value="UniProtKB-SubCell"/>
</dbReference>
<keyword evidence="6" id="KW-1185">Reference proteome</keyword>
<evidence type="ECO:0000259" key="4">
    <source>
        <dbReference type="Pfam" id="PF04755"/>
    </source>
</evidence>
<feature type="region of interest" description="Disordered" evidence="3">
    <location>
        <begin position="51"/>
        <end position="74"/>
    </location>
</feature>
<accession>A0A5J4Z0A7</accession>
<comment type="subcellular location">
    <subcellularLocation>
        <location evidence="1">Plastid</location>
    </subcellularLocation>
</comment>
<dbReference type="Pfam" id="PF04755">
    <property type="entry name" value="PAP_fibrillin"/>
    <property type="match status" value="1"/>
</dbReference>
<comment type="caution">
    <text evidence="5">The sequence shown here is derived from an EMBL/GenBank/DDBJ whole genome shotgun (WGS) entry which is preliminary data.</text>
</comment>
<evidence type="ECO:0000256" key="1">
    <source>
        <dbReference type="ARBA" id="ARBA00004474"/>
    </source>
</evidence>
<proteinExistence type="predicted"/>
<dbReference type="OrthoDB" id="203682at2759"/>
<feature type="domain" description="Plastid lipid-associated protein/fibrillin conserved" evidence="4">
    <location>
        <begin position="79"/>
        <end position="265"/>
    </location>
</feature>
<feature type="compositionally biased region" description="Polar residues" evidence="3">
    <location>
        <begin position="54"/>
        <end position="65"/>
    </location>
</feature>
<evidence type="ECO:0000256" key="3">
    <source>
        <dbReference type="SAM" id="MobiDB-lite"/>
    </source>
</evidence>
<protein>
    <submittedName>
        <fullName evidence="5">Light-induced protein, chloroplastic</fullName>
    </submittedName>
</protein>